<dbReference type="EMBL" id="BOOC01000022">
    <property type="protein sequence ID" value="GIH41493.1"/>
    <property type="molecule type" value="Genomic_DNA"/>
</dbReference>
<dbReference type="PANTHER" id="PTHR47691:SF3">
    <property type="entry name" value="HTH-TYPE TRANSCRIPTIONAL REGULATOR RV0890C-RELATED"/>
    <property type="match status" value="1"/>
</dbReference>
<dbReference type="SUPFAM" id="SSF46894">
    <property type="entry name" value="C-terminal effector domain of the bipartite response regulators"/>
    <property type="match status" value="1"/>
</dbReference>
<dbReference type="Gene3D" id="1.10.10.10">
    <property type="entry name" value="Winged helix-like DNA-binding domain superfamily/Winged helix DNA-binding domain"/>
    <property type="match status" value="1"/>
</dbReference>
<dbReference type="InterPro" id="IPR005158">
    <property type="entry name" value="BTAD"/>
</dbReference>
<evidence type="ECO:0000313" key="6">
    <source>
        <dbReference type="EMBL" id="GIH41493.1"/>
    </source>
</evidence>
<dbReference type="PRINTS" id="PR00364">
    <property type="entry name" value="DISEASERSIST"/>
</dbReference>
<dbReference type="SMART" id="SM01043">
    <property type="entry name" value="BTAD"/>
    <property type="match status" value="1"/>
</dbReference>
<dbReference type="InterPro" id="IPR011990">
    <property type="entry name" value="TPR-like_helical_dom_sf"/>
</dbReference>
<keyword evidence="2 3" id="KW-0238">DNA-binding</keyword>
<feature type="region of interest" description="Disordered" evidence="4">
    <location>
        <begin position="259"/>
        <end position="284"/>
    </location>
</feature>
<dbReference type="Pfam" id="PF00486">
    <property type="entry name" value="Trans_reg_C"/>
    <property type="match status" value="1"/>
</dbReference>
<dbReference type="InterPro" id="IPR049052">
    <property type="entry name" value="nSTAND1"/>
</dbReference>
<dbReference type="Proteomes" id="UP000603904">
    <property type="component" value="Unassembled WGS sequence"/>
</dbReference>
<comment type="similarity">
    <text evidence="1">Belongs to the AfsR/DnrI/RedD regulatory family.</text>
</comment>
<dbReference type="InterPro" id="IPR016032">
    <property type="entry name" value="Sig_transdc_resp-reg_C-effctor"/>
</dbReference>
<dbReference type="SMART" id="SM00862">
    <property type="entry name" value="Trans_reg_C"/>
    <property type="match status" value="1"/>
</dbReference>
<keyword evidence="7" id="KW-1185">Reference proteome</keyword>
<evidence type="ECO:0000256" key="1">
    <source>
        <dbReference type="ARBA" id="ARBA00005820"/>
    </source>
</evidence>
<gene>
    <name evidence="6" type="ORF">Mco01_44930</name>
</gene>
<feature type="DNA-binding region" description="OmpR/PhoB-type" evidence="3">
    <location>
        <begin position="1"/>
        <end position="93"/>
    </location>
</feature>
<dbReference type="RefSeq" id="WP_204058819.1">
    <property type="nucleotide sequence ID" value="NZ_BOOC01000022.1"/>
</dbReference>
<dbReference type="InterPro" id="IPR001867">
    <property type="entry name" value="OmpR/PhoB-type_DNA-bd"/>
</dbReference>
<feature type="domain" description="OmpR/PhoB-type" evidence="5">
    <location>
        <begin position="1"/>
        <end position="93"/>
    </location>
</feature>
<comment type="caution">
    <text evidence="6">The sequence shown here is derived from an EMBL/GenBank/DDBJ whole genome shotgun (WGS) entry which is preliminary data.</text>
</comment>
<dbReference type="PROSITE" id="PS51755">
    <property type="entry name" value="OMPR_PHOB"/>
    <property type="match status" value="1"/>
</dbReference>
<evidence type="ECO:0000256" key="4">
    <source>
        <dbReference type="SAM" id="MobiDB-lite"/>
    </source>
</evidence>
<dbReference type="Gene3D" id="3.40.50.300">
    <property type="entry name" value="P-loop containing nucleotide triphosphate hydrolases"/>
    <property type="match status" value="1"/>
</dbReference>
<dbReference type="PANTHER" id="PTHR47691">
    <property type="entry name" value="REGULATOR-RELATED"/>
    <property type="match status" value="1"/>
</dbReference>
<dbReference type="SUPFAM" id="SSF52540">
    <property type="entry name" value="P-loop containing nucleoside triphosphate hydrolases"/>
    <property type="match status" value="1"/>
</dbReference>
<dbReference type="Pfam" id="PF20703">
    <property type="entry name" value="nSTAND1"/>
    <property type="match status" value="1"/>
</dbReference>
<sequence>MRIALLGPVEARDDAGLPIEVAGLRLRTLLARLALTPGRPVAPAALTDAIWGDDPPAGAANALQSLVSRLRRALPSADAALLESLPYGYRLRVGEGDVDAGRFERLAADGRSALAAALGPRGDPHDLRHGELRKAAERLAEALALWRGAPLADLGDAAFASAEVARWTETRLRAVEDLAEARLALGDPAALVAELDGLAAAHPLRERLWALRMRALDAAGRTAEALAVYDDLRRTLADALGADPSPEVRALHVSILRGAPRHRSPSDARQAAEPSTAPPAALPVPLTSFVGREEDLARLAALVPGTRLVTLTGPGGAGKTRLACEVAARVEMPGGIWPVDLAAVHDPARVPSAVAAALGVRDTSQRDTSQRDGARGTVERLAEALRERRALIVLDTCEHLVEACARLAEELLGRCPGLRVLATSREPLAVTGEVLHPVGPLAVPPEGVSVAEASRFPAVRLFLDRAAAVRPGFALTEATLPAVAEVCRRLDGLPLALELACARLRTLPLEEIARRLEDRFRLLTAGSRTALPRHRTLLAVVEWSWGLLTEPERTLARRLAVFAGGATAESAEAVCADPPDPRAPSGLDGRPDVQAASGVLGDVLGASGLLDASGVLGGVLAGPDVLPALAGLVDKSFVVLVEPPGGPPRYRMLDTIRAYAAATPAAPGEAERVRRAHAAHFLALAEAADPALRTSAQLEWLARLGRERAELTAALRRSVDEADAGTAIRLTAALGWFWNLMSAHEEAASWLRDALALPGAGAPGTVSGRALARAYAFHTMHHFAVQDPEAALRSAAETGRLTAAEPGLADDPVIALMSVLADMHPDNGHGGADAHRRLDDLTSSPDPWLAAAARLFRGLALTAFGGAGRAAADLTAARDAFAVLGDRWGTAVAVSSLGGSHSLGGDHATAVAALTEGLRFLRVLGSGDDAAWMLVELGLERTRMGDLDVARSDLEEAETYGRARRSPVLALSARTGLGDLARVRGDLPAARALLSAALRDLQGVAGVPGQLRARALTADGRVRLADGDVHGARDRVAAALAVARTAGERPVVAAAVEGLAAVAGAEGRPREAARLLGLAAAVRGAPDLGSPDVRRTEAAARAALGDRAYDAAYSAAAALHPDAAYAATAALGPDEPYAASGAGPDAAHAGGAGLDPASAATAALGPAVAHTAAGPLDAAYAAAEDPQVLRR</sequence>
<evidence type="ECO:0000256" key="3">
    <source>
        <dbReference type="PROSITE-ProRule" id="PRU01091"/>
    </source>
</evidence>
<dbReference type="InterPro" id="IPR036388">
    <property type="entry name" value="WH-like_DNA-bd_sf"/>
</dbReference>
<name>A0ABQ4G3D1_9ACTN</name>
<accession>A0ABQ4G3D1</accession>
<dbReference type="SUPFAM" id="SSF48452">
    <property type="entry name" value="TPR-like"/>
    <property type="match status" value="2"/>
</dbReference>
<evidence type="ECO:0000259" key="5">
    <source>
        <dbReference type="PROSITE" id="PS51755"/>
    </source>
</evidence>
<evidence type="ECO:0000313" key="7">
    <source>
        <dbReference type="Proteomes" id="UP000603904"/>
    </source>
</evidence>
<dbReference type="Pfam" id="PF03704">
    <property type="entry name" value="BTAD"/>
    <property type="match status" value="1"/>
</dbReference>
<dbReference type="CDD" id="cd15831">
    <property type="entry name" value="BTAD"/>
    <property type="match status" value="1"/>
</dbReference>
<organism evidence="6 7">
    <name type="scientific">Microbispora corallina</name>
    <dbReference type="NCBI Taxonomy" id="83302"/>
    <lineage>
        <taxon>Bacteria</taxon>
        <taxon>Bacillati</taxon>
        <taxon>Actinomycetota</taxon>
        <taxon>Actinomycetes</taxon>
        <taxon>Streptosporangiales</taxon>
        <taxon>Streptosporangiaceae</taxon>
        <taxon>Microbispora</taxon>
    </lineage>
</organism>
<dbReference type="InterPro" id="IPR027417">
    <property type="entry name" value="P-loop_NTPase"/>
</dbReference>
<proteinExistence type="inferred from homology"/>
<dbReference type="Gene3D" id="1.25.40.10">
    <property type="entry name" value="Tetratricopeptide repeat domain"/>
    <property type="match status" value="2"/>
</dbReference>
<evidence type="ECO:0000256" key="2">
    <source>
        <dbReference type="ARBA" id="ARBA00023125"/>
    </source>
</evidence>
<protein>
    <submittedName>
        <fullName evidence="6">SARP family transcriptional regulator</fullName>
    </submittedName>
</protein>
<reference evidence="6 7" key="1">
    <citation type="submission" date="2021-01" db="EMBL/GenBank/DDBJ databases">
        <title>Whole genome shotgun sequence of Microbispora corallina NBRC 16416.</title>
        <authorList>
            <person name="Komaki H."/>
            <person name="Tamura T."/>
        </authorList>
    </citation>
    <scope>NUCLEOTIDE SEQUENCE [LARGE SCALE GENOMIC DNA]</scope>
    <source>
        <strain evidence="6 7">NBRC 16416</strain>
    </source>
</reference>